<organism evidence="2 3">
    <name type="scientific">Dyadobacter subterraneus</name>
    <dbReference type="NCBI Taxonomy" id="2773304"/>
    <lineage>
        <taxon>Bacteria</taxon>
        <taxon>Pseudomonadati</taxon>
        <taxon>Bacteroidota</taxon>
        <taxon>Cytophagia</taxon>
        <taxon>Cytophagales</taxon>
        <taxon>Spirosomataceae</taxon>
        <taxon>Dyadobacter</taxon>
    </lineage>
</organism>
<dbReference type="InterPro" id="IPR025665">
    <property type="entry name" value="Beta-barrel_OMP_2"/>
</dbReference>
<dbReference type="Proteomes" id="UP000634134">
    <property type="component" value="Unassembled WGS sequence"/>
</dbReference>
<comment type="caution">
    <text evidence="2">The sequence shown here is derived from an EMBL/GenBank/DDBJ whole genome shotgun (WGS) entry which is preliminary data.</text>
</comment>
<evidence type="ECO:0000259" key="1">
    <source>
        <dbReference type="Pfam" id="PF13568"/>
    </source>
</evidence>
<evidence type="ECO:0000313" key="3">
    <source>
        <dbReference type="Proteomes" id="UP000634134"/>
    </source>
</evidence>
<dbReference type="Pfam" id="PF13568">
    <property type="entry name" value="OMP_b-brl_2"/>
    <property type="match status" value="1"/>
</dbReference>
<feature type="domain" description="Outer membrane protein beta-barrel" evidence="1">
    <location>
        <begin position="25"/>
        <end position="208"/>
    </location>
</feature>
<dbReference type="EMBL" id="JACYGY010000002">
    <property type="protein sequence ID" value="MBE9465934.1"/>
    <property type="molecule type" value="Genomic_DNA"/>
</dbReference>
<proteinExistence type="predicted"/>
<evidence type="ECO:0000313" key="2">
    <source>
        <dbReference type="EMBL" id="MBE9465934.1"/>
    </source>
</evidence>
<gene>
    <name evidence="2" type="ORF">IEE83_29035</name>
</gene>
<protein>
    <submittedName>
        <fullName evidence="2">PorT family protein</fullName>
    </submittedName>
</protein>
<keyword evidence="3" id="KW-1185">Reference proteome</keyword>
<sequence>MKKSSQVSLTILFFLFIFSSVTTAQISVGLRGGVNFANFSVEGSDQDFPFKAKTGLNFAVLFNLPISASTSIQFEPGFSQRGARISEKIDQFANNQQIRVEVKGKLLVNYIEMPVLFQYKPKLGKLEGILSLGPELRLMTNNMRAKSSSKAYVNGELVSETSEDETYGSGDDTHKFDYGIVGGAGVSYSLGSLKVFAEGRYHFGLRNLATSVDGDDSKVHNRGASVHLGILVPIGK</sequence>
<name>A0ABR9WP64_9BACT</name>
<accession>A0ABR9WP64</accession>
<dbReference type="RefSeq" id="WP_194124207.1">
    <property type="nucleotide sequence ID" value="NZ_JACYGY010000002.1"/>
</dbReference>
<reference evidence="3" key="1">
    <citation type="submission" date="2023-07" db="EMBL/GenBank/DDBJ databases">
        <title>Dyadobacter sp. nov 'subterranea' isolated from contaminted grondwater.</title>
        <authorList>
            <person name="Szabo I."/>
            <person name="Al-Omari J."/>
            <person name="Szerdahelyi S.G."/>
            <person name="Rado J."/>
        </authorList>
    </citation>
    <scope>NUCLEOTIDE SEQUENCE [LARGE SCALE GENOMIC DNA]</scope>
    <source>
        <strain evidence="3">UP-52</strain>
    </source>
</reference>